<feature type="transmembrane region" description="Helical" evidence="1">
    <location>
        <begin position="12"/>
        <end position="38"/>
    </location>
</feature>
<evidence type="ECO:0000313" key="4">
    <source>
        <dbReference type="Proteomes" id="UP000423525"/>
    </source>
</evidence>
<dbReference type="EMBL" id="LR738855">
    <property type="protein sequence ID" value="VZH86345.1"/>
    <property type="molecule type" value="Genomic_DNA"/>
</dbReference>
<accession>A0A6I8MI22</accession>
<organism evidence="3 4">
    <name type="scientific">Corynebacterium rouxii</name>
    <dbReference type="NCBI Taxonomy" id="2719119"/>
    <lineage>
        <taxon>Bacteria</taxon>
        <taxon>Bacillati</taxon>
        <taxon>Actinomycetota</taxon>
        <taxon>Actinomycetes</taxon>
        <taxon>Mycobacteriales</taxon>
        <taxon>Corynebacteriaceae</taxon>
        <taxon>Corynebacterium</taxon>
    </lineage>
</organism>
<dbReference type="AlphaFoldDB" id="A0A6I8MI22"/>
<evidence type="ECO:0000313" key="5">
    <source>
        <dbReference type="Proteomes" id="UP001265983"/>
    </source>
</evidence>
<dbReference type="Proteomes" id="UP000423525">
    <property type="component" value="Chromosome"/>
</dbReference>
<dbReference type="RefSeq" id="WP_166443175.1">
    <property type="nucleotide sequence ID" value="NZ_CP168248.1"/>
</dbReference>
<keyword evidence="1" id="KW-0472">Membrane</keyword>
<evidence type="ECO:0000256" key="1">
    <source>
        <dbReference type="SAM" id="Phobius"/>
    </source>
</evidence>
<name>A0A6I8MI22_9CORY</name>
<gene>
    <name evidence="3" type="ORF">FRC0190_02257</name>
    <name evidence="2" type="ORF">P8T80_11455</name>
</gene>
<proteinExistence type="predicted"/>
<dbReference type="Proteomes" id="UP001265983">
    <property type="component" value="Unassembled WGS sequence"/>
</dbReference>
<keyword evidence="1" id="KW-1133">Transmembrane helix</keyword>
<protein>
    <submittedName>
        <fullName evidence="3">Uncharacterized protein</fullName>
    </submittedName>
</protein>
<dbReference type="PROSITE" id="PS51257">
    <property type="entry name" value="PROKAR_LIPOPROTEIN"/>
    <property type="match status" value="1"/>
</dbReference>
<evidence type="ECO:0000313" key="2">
    <source>
        <dbReference type="EMBL" id="MDT9411972.1"/>
    </source>
</evidence>
<reference evidence="3 4" key="1">
    <citation type="submission" date="2019-11" db="EMBL/GenBank/DDBJ databases">
        <authorList>
            <person name="Brisse S."/>
        </authorList>
    </citation>
    <scope>NUCLEOTIDE SEQUENCE [LARGE SCALE GENOMIC DNA]</scope>
    <source>
        <strain evidence="3">FRC0190</strain>
    </source>
</reference>
<dbReference type="KEGG" id="crf:FRC0190_02257"/>
<evidence type="ECO:0000313" key="3">
    <source>
        <dbReference type="EMBL" id="VZH86345.1"/>
    </source>
</evidence>
<keyword evidence="5" id="KW-1185">Reference proteome</keyword>
<keyword evidence="1" id="KW-0812">Transmembrane</keyword>
<reference evidence="2 5" key="2">
    <citation type="submission" date="2023-03" db="EMBL/GenBank/DDBJ databases">
        <title>Whole genome sequence of the first Corynebacterium rouxii strains isolated in Brazil: a recent member of Corynebacterium diphtheriae complex.</title>
        <authorList>
            <person name="Vieira V."/>
            <person name="Ramos J.N."/>
            <person name="Araujo M.R.B."/>
            <person name="Baio P.V."/>
            <person name="Sant'Anna L.O."/>
            <person name="Veras J.F.C."/>
            <person name="Vieira E.M.D."/>
            <person name="Sousa M.A.B."/>
            <person name="Camargo C.H."/>
            <person name="Sacchi C.T."/>
            <person name="Campos K.R."/>
            <person name="Santos M.B.N."/>
            <person name="Bokermann S."/>
            <person name="Alvim L.B."/>
            <person name="Santos L.S."/>
            <person name="Mattos-Guaraldi A.L."/>
        </authorList>
    </citation>
    <scope>NUCLEOTIDE SEQUENCE [LARGE SCALE GENOMIC DNA]</scope>
    <source>
        <strain evidence="2 5">70862</strain>
    </source>
</reference>
<dbReference type="EMBL" id="JARUHM010000015">
    <property type="protein sequence ID" value="MDT9411972.1"/>
    <property type="molecule type" value="Genomic_DNA"/>
</dbReference>
<sequence>MTSRIIGPLAGLTVAISCTIVAPAIWPITTALATISIINIRTQLRKEKE</sequence>